<dbReference type="PANTHER" id="PTHR32448">
    <property type="entry name" value="OS08G0158400 PROTEIN"/>
    <property type="match status" value="1"/>
</dbReference>
<reference evidence="11" key="1">
    <citation type="submission" date="2020-06" db="EMBL/GenBank/DDBJ databases">
        <authorList>
            <person name="Li T."/>
            <person name="Hu X."/>
            <person name="Zhang T."/>
            <person name="Song X."/>
            <person name="Zhang H."/>
            <person name="Dai N."/>
            <person name="Sheng W."/>
            <person name="Hou X."/>
            <person name="Wei L."/>
        </authorList>
    </citation>
    <scope>NUCLEOTIDE SEQUENCE</scope>
    <source>
        <strain evidence="11">KEN8</strain>
        <tissue evidence="11">Leaf</tissue>
    </source>
</reference>
<organism evidence="11">
    <name type="scientific">Sesamum calycinum</name>
    <dbReference type="NCBI Taxonomy" id="2727403"/>
    <lineage>
        <taxon>Eukaryota</taxon>
        <taxon>Viridiplantae</taxon>
        <taxon>Streptophyta</taxon>
        <taxon>Embryophyta</taxon>
        <taxon>Tracheophyta</taxon>
        <taxon>Spermatophyta</taxon>
        <taxon>Magnoliopsida</taxon>
        <taxon>eudicotyledons</taxon>
        <taxon>Gunneridae</taxon>
        <taxon>Pentapetalae</taxon>
        <taxon>asterids</taxon>
        <taxon>lamiids</taxon>
        <taxon>Lamiales</taxon>
        <taxon>Pedaliaceae</taxon>
        <taxon>Sesamum</taxon>
    </lineage>
</organism>
<dbReference type="InterPro" id="IPR012951">
    <property type="entry name" value="BBE"/>
</dbReference>
<dbReference type="EMBL" id="JACGWM010000007">
    <property type="protein sequence ID" value="KAL0363646.1"/>
    <property type="molecule type" value="Genomic_DNA"/>
</dbReference>
<evidence type="ECO:0000256" key="6">
    <source>
        <dbReference type="ARBA" id="ARBA00022729"/>
    </source>
</evidence>
<dbReference type="FunFam" id="3.30.43.10:FF:000004">
    <property type="entry name" value="Berberine bridge enzyme-like 15"/>
    <property type="match status" value="1"/>
</dbReference>
<dbReference type="GO" id="GO:0071949">
    <property type="term" value="F:FAD binding"/>
    <property type="evidence" value="ECO:0007669"/>
    <property type="project" value="InterPro"/>
</dbReference>
<feature type="domain" description="FAD-binding PCMH-type" evidence="10">
    <location>
        <begin position="432"/>
        <end position="606"/>
    </location>
</feature>
<keyword evidence="4" id="KW-0017">Alkaloid metabolism</keyword>
<evidence type="ECO:0000259" key="10">
    <source>
        <dbReference type="PROSITE" id="PS51387"/>
    </source>
</evidence>
<dbReference type="InterPro" id="IPR006094">
    <property type="entry name" value="Oxid_FAD_bind_N"/>
</dbReference>
<reference evidence="11" key="2">
    <citation type="journal article" date="2024" name="Plant">
        <title>Genomic evolution and insights into agronomic trait innovations of Sesamum species.</title>
        <authorList>
            <person name="Miao H."/>
            <person name="Wang L."/>
            <person name="Qu L."/>
            <person name="Liu H."/>
            <person name="Sun Y."/>
            <person name="Le M."/>
            <person name="Wang Q."/>
            <person name="Wei S."/>
            <person name="Zheng Y."/>
            <person name="Lin W."/>
            <person name="Duan Y."/>
            <person name="Cao H."/>
            <person name="Xiong S."/>
            <person name="Wang X."/>
            <person name="Wei L."/>
            <person name="Li C."/>
            <person name="Ma Q."/>
            <person name="Ju M."/>
            <person name="Zhao R."/>
            <person name="Li G."/>
            <person name="Mu C."/>
            <person name="Tian Q."/>
            <person name="Mei H."/>
            <person name="Zhang T."/>
            <person name="Gao T."/>
            <person name="Zhang H."/>
        </authorList>
    </citation>
    <scope>NUCLEOTIDE SEQUENCE</scope>
    <source>
        <strain evidence="11">KEN8</strain>
    </source>
</reference>
<dbReference type="InterPro" id="IPR036318">
    <property type="entry name" value="FAD-bd_PCMH-like_sf"/>
</dbReference>
<comment type="pathway">
    <text evidence="2">Alkaloid biosynthesis.</text>
</comment>
<evidence type="ECO:0000313" key="11">
    <source>
        <dbReference type="EMBL" id="KAL0363646.1"/>
    </source>
</evidence>
<evidence type="ECO:0000256" key="5">
    <source>
        <dbReference type="ARBA" id="ARBA00022630"/>
    </source>
</evidence>
<dbReference type="InterPro" id="IPR016166">
    <property type="entry name" value="FAD-bd_PCMH"/>
</dbReference>
<keyword evidence="6" id="KW-0732">Signal</keyword>
<dbReference type="PROSITE" id="PS51387">
    <property type="entry name" value="FAD_PCMH"/>
    <property type="match status" value="2"/>
</dbReference>
<dbReference type="GO" id="GO:0016491">
    <property type="term" value="F:oxidoreductase activity"/>
    <property type="evidence" value="ECO:0007669"/>
    <property type="project" value="InterPro"/>
</dbReference>
<gene>
    <name evidence="11" type="ORF">Scaly_1319800</name>
</gene>
<comment type="similarity">
    <text evidence="3">Belongs to the oxygen-dependent FAD-linked oxidoreductase family.</text>
</comment>
<accession>A0AAW2Q7T2</accession>
<dbReference type="Gene3D" id="3.30.43.10">
    <property type="entry name" value="Uridine Diphospho-n-acetylenolpyruvylglucosamine Reductase, domain 2"/>
    <property type="match status" value="1"/>
</dbReference>
<dbReference type="InterPro" id="IPR016167">
    <property type="entry name" value="FAD-bd_PCMH_sub1"/>
</dbReference>
<dbReference type="Pfam" id="PF01565">
    <property type="entry name" value="FAD_binding_4"/>
    <property type="match status" value="2"/>
</dbReference>
<evidence type="ECO:0000256" key="2">
    <source>
        <dbReference type="ARBA" id="ARBA00004913"/>
    </source>
</evidence>
<sequence length="1151" mass="130235">MFNFRSINVNMEDETAWVQSGAFLGELYYRIWEKSKVHGFPAGVCPTVGVGGHISGAGYGNMLRKYGLTVDHVIDAQLVDSNGRVLDRESMGEDLFWAIRGGGGASFGVILAYKIKLVPVPPTVTVFRLEKSVDENAVQAVFQYQQVVDKLDNDLFIRVLLQPITRNKKRSVRATFIGLFLGESTRLLSITNSEFPKLGLKKSDCHEMSWINSVLFWGNFDNTTSPSVLLSRTPDSVNFLKRKSDYVKTPISISGLESLFKKMVEIGKVGLVFQFLWWKNERNPRIGNPFPSSGWEYFQDSVLRELERRRDLDIGTTDNGKNSYADGQVYGVKYFKSNYDRLVKIKTTVDPENVFRNEQSIPGNGLGEASEALLAFLSSIGFLDPVYDFFVQCFTENKIPDSQISSIIYTPQNPSFSVLESYVRNRRFNVSTTPKPSIIVTPTSEPHVSAAVLCAKKLGIQLKIRSGGHDYEGISYVSDTTFVILDMFNFRSINVNMEDETAWVQSGALLGELYYRIWEKSEVHGFPAGVCPTVGLGGHISGAGYGNMLRKYGLTVDHVIDAQIVDSNGKILDRESMGRIFFWAIRGGGGASFGVILAYKIKLVPPITRNEERSVRATFMGLFLGDSARLLSITDSEFPKLRLTKPDCHEMSWINSVLFWGNFDNTTSPSVLLSRNPDSVNFLKRKSDYVKTRFPYPGWNHCSRKWWIGKVGLVFNSYGGRMSEIPESETPFPHRAGNIFKIQYSVNWNEEGEEADKNYMDQIRQLYSFMEPFVSKNPREAYLNYRDLDIGTTDNGKTSYSEGQVYGVKYFKNNYDRLVRIKTAVDPENVFRNEQSIPVQSPFEEEKQENRGVCTTLGVGSHISGGGYGNVLRKYGTTVDNLVDAKIVDAKGRILDRKGMGRPFLLTVFWVQKTLEENATDLLHRWQYVADKVDSNLFPESAFATKGREKEIGIDLFWTQFPDGTPETALLNRTSASSSFKIKSDFVKTPIPKDGLQSVLEKLAESGDIWMVLNPYGGRMSEIPESAAAFPHRAGNIYKIQYVLYWNEPEKRKIYEIRKFYNYMTPFVSRNPRPTFLNYRDIDIGSTDNGHNAYNEAQVYGVKYFKGNFNRLVKVKMDVEPANFFRNEQSIPPLKELDKETGLPASKESQS</sequence>
<evidence type="ECO:0000256" key="8">
    <source>
        <dbReference type="ARBA" id="ARBA00023157"/>
    </source>
</evidence>
<keyword evidence="8" id="KW-1015">Disulfide bond</keyword>
<dbReference type="Gene3D" id="3.40.462.20">
    <property type="match status" value="3"/>
</dbReference>
<evidence type="ECO:0000256" key="4">
    <source>
        <dbReference type="ARBA" id="ARBA00022589"/>
    </source>
</evidence>
<name>A0AAW2Q7T2_9LAMI</name>
<dbReference type="AlphaFoldDB" id="A0AAW2Q7T2"/>
<evidence type="ECO:0000256" key="3">
    <source>
        <dbReference type="ARBA" id="ARBA00005466"/>
    </source>
</evidence>
<comment type="caution">
    <text evidence="11">The sequence shown here is derived from an EMBL/GenBank/DDBJ whole genome shotgun (WGS) entry which is preliminary data.</text>
</comment>
<keyword evidence="7" id="KW-0274">FAD</keyword>
<dbReference type="Pfam" id="PF08031">
    <property type="entry name" value="BBE"/>
    <property type="match status" value="3"/>
</dbReference>
<evidence type="ECO:0000256" key="7">
    <source>
        <dbReference type="ARBA" id="ARBA00022827"/>
    </source>
</evidence>
<protein>
    <submittedName>
        <fullName evidence="11">Berberine bridge enzyme-like 21</fullName>
    </submittedName>
</protein>
<keyword evidence="5" id="KW-0285">Flavoprotein</keyword>
<feature type="domain" description="FAD-binding PCMH-type" evidence="10">
    <location>
        <begin position="1"/>
        <end position="120"/>
    </location>
</feature>
<evidence type="ECO:0000256" key="9">
    <source>
        <dbReference type="ARBA" id="ARBA00023180"/>
    </source>
</evidence>
<dbReference type="InterPro" id="IPR016169">
    <property type="entry name" value="FAD-bd_PCMH_sub2"/>
</dbReference>
<keyword evidence="9" id="KW-0325">Glycoprotein</keyword>
<proteinExistence type="inferred from homology"/>
<evidence type="ECO:0000256" key="1">
    <source>
        <dbReference type="ARBA" id="ARBA00001974"/>
    </source>
</evidence>
<dbReference type="SUPFAM" id="SSF56176">
    <property type="entry name" value="FAD-binding/transporter-associated domain-like"/>
    <property type="match status" value="3"/>
</dbReference>
<dbReference type="Gene3D" id="3.30.465.10">
    <property type="match status" value="4"/>
</dbReference>
<comment type="cofactor">
    <cofactor evidence="1">
        <name>FAD</name>
        <dbReference type="ChEBI" id="CHEBI:57692"/>
    </cofactor>
</comment>